<evidence type="ECO:0000256" key="1">
    <source>
        <dbReference type="ARBA" id="ARBA00008418"/>
    </source>
</evidence>
<evidence type="ECO:0000313" key="6">
    <source>
        <dbReference type="EMBL" id="KAG5175370.1"/>
    </source>
</evidence>
<dbReference type="InterPro" id="IPR003128">
    <property type="entry name" value="Villin_headpiece"/>
</dbReference>
<organism evidence="6 7">
    <name type="scientific">Tribonema minus</name>
    <dbReference type="NCBI Taxonomy" id="303371"/>
    <lineage>
        <taxon>Eukaryota</taxon>
        <taxon>Sar</taxon>
        <taxon>Stramenopiles</taxon>
        <taxon>Ochrophyta</taxon>
        <taxon>PX clade</taxon>
        <taxon>Xanthophyceae</taxon>
        <taxon>Tribonematales</taxon>
        <taxon>Tribonemataceae</taxon>
        <taxon>Tribonema</taxon>
    </lineage>
</organism>
<dbReference type="PANTHER" id="PTHR11977">
    <property type="entry name" value="VILLIN"/>
    <property type="match status" value="1"/>
</dbReference>
<dbReference type="Proteomes" id="UP000664859">
    <property type="component" value="Unassembled WGS sequence"/>
</dbReference>
<evidence type="ECO:0000256" key="2">
    <source>
        <dbReference type="ARBA" id="ARBA00022467"/>
    </source>
</evidence>
<dbReference type="InterPro" id="IPR029006">
    <property type="entry name" value="ADF-H/Gelsolin-like_dom_sf"/>
</dbReference>
<dbReference type="GO" id="GO:0051015">
    <property type="term" value="F:actin filament binding"/>
    <property type="evidence" value="ECO:0007669"/>
    <property type="project" value="InterPro"/>
</dbReference>
<name>A0A835YKP2_9STRA</name>
<dbReference type="CDD" id="cd11293">
    <property type="entry name" value="gelsolin_S4_like"/>
    <property type="match status" value="1"/>
</dbReference>
<evidence type="ECO:0000259" key="5">
    <source>
        <dbReference type="PROSITE" id="PS51089"/>
    </source>
</evidence>
<dbReference type="CDD" id="cd11290">
    <property type="entry name" value="gelsolin_S1_like"/>
    <property type="match status" value="1"/>
</dbReference>
<dbReference type="CDD" id="cd11288">
    <property type="entry name" value="gelsolin_S5_like"/>
    <property type="match status" value="1"/>
</dbReference>
<dbReference type="PANTHER" id="PTHR11977:SF51">
    <property type="entry name" value="PROTEIN FLIGHTLESS-1 HOMOLOG"/>
    <property type="match status" value="1"/>
</dbReference>
<dbReference type="SUPFAM" id="SSF47050">
    <property type="entry name" value="VHP, Villin headpiece domain"/>
    <property type="match status" value="1"/>
</dbReference>
<dbReference type="Gene3D" id="1.10.950.10">
    <property type="entry name" value="Villin headpiece domain"/>
    <property type="match status" value="1"/>
</dbReference>
<keyword evidence="2" id="KW-0117">Actin capping</keyword>
<gene>
    <name evidence="6" type="ORF">JKP88DRAFT_259162</name>
</gene>
<dbReference type="SMART" id="SM00153">
    <property type="entry name" value="VHP"/>
    <property type="match status" value="1"/>
</dbReference>
<feature type="domain" description="HP" evidence="5">
    <location>
        <begin position="735"/>
        <end position="796"/>
    </location>
</feature>
<dbReference type="OrthoDB" id="6375767at2759"/>
<dbReference type="FunFam" id="3.40.20.10:FF:000005">
    <property type="entry name" value="Gelsolin"/>
    <property type="match status" value="1"/>
</dbReference>
<dbReference type="SUPFAM" id="SSF55753">
    <property type="entry name" value="Actin depolymerizing proteins"/>
    <property type="match status" value="6"/>
</dbReference>
<dbReference type="CDD" id="cd11289">
    <property type="entry name" value="gelsolin_S2_like"/>
    <property type="match status" value="1"/>
</dbReference>
<keyword evidence="7" id="KW-1185">Reference proteome</keyword>
<evidence type="ECO:0000313" key="7">
    <source>
        <dbReference type="Proteomes" id="UP000664859"/>
    </source>
</evidence>
<dbReference type="PROSITE" id="PS51089">
    <property type="entry name" value="HP"/>
    <property type="match status" value="1"/>
</dbReference>
<dbReference type="GO" id="GO:0051693">
    <property type="term" value="P:actin filament capping"/>
    <property type="evidence" value="ECO:0007669"/>
    <property type="project" value="UniProtKB-KW"/>
</dbReference>
<dbReference type="InterPro" id="IPR007122">
    <property type="entry name" value="Villin/Gelsolin"/>
</dbReference>
<dbReference type="Pfam" id="PF02209">
    <property type="entry name" value="VHP"/>
    <property type="match status" value="1"/>
</dbReference>
<protein>
    <submittedName>
        <fullName evidence="6">Villin</fullName>
    </submittedName>
</protein>
<dbReference type="Gene3D" id="3.40.20.10">
    <property type="entry name" value="Severin"/>
    <property type="match status" value="6"/>
</dbReference>
<accession>A0A835YKP2</accession>
<keyword evidence="4" id="KW-0009">Actin-binding</keyword>
<comment type="caution">
    <text evidence="6">The sequence shown here is derived from an EMBL/GenBank/DDBJ whole genome shotgun (WGS) entry which is preliminary data.</text>
</comment>
<dbReference type="Pfam" id="PF00626">
    <property type="entry name" value="Gelsolin"/>
    <property type="match status" value="6"/>
</dbReference>
<dbReference type="PRINTS" id="PR00597">
    <property type="entry name" value="GELSOLIN"/>
</dbReference>
<dbReference type="CDD" id="cd11291">
    <property type="entry name" value="gelsolin_S6_like"/>
    <property type="match status" value="1"/>
</dbReference>
<dbReference type="GO" id="GO:0007010">
    <property type="term" value="P:cytoskeleton organization"/>
    <property type="evidence" value="ECO:0007669"/>
    <property type="project" value="InterPro"/>
</dbReference>
<evidence type="ECO:0000256" key="3">
    <source>
        <dbReference type="ARBA" id="ARBA00022737"/>
    </source>
</evidence>
<keyword evidence="3" id="KW-0677">Repeat</keyword>
<sequence length="796" mass="86942">MATFVGEEAFVGAGETPGLELWRVENKKMVKMPECNGKFYTGDSYILLATISTGRSTEWKIHFWLGAESSQDEMGIAAFKTCELDEMLGGSPVQYREVQGYESAQFLCYFKAGGIEYLMGGVASGFRKVERDAYRTRLLQVKGRRVARVIEVPLSGSSLNTGDVFILDAGLTLYLYNGAGASRAEKSKGVETITRIKDDERGGRAQVVFIHEDPTNAEFWDLLGGYVEVTAEGEPDAVAERIMADALQLHAITPEGTTELLTTGADGLKREMLATTGGYLLDTSHEIYLWIGHKADAFVKQAGMAAATQYLSANARPAFTPISRVAEGTETAAFKSFFLSWTSPALPGYLNRAVSKGVAMSPRSQTNARALSERAHASHASMTDVPVDDGSGDLTIWRIENFQRAEWPRERYGQFYGGDSYILLYSYDPPSGASRKKQHIIYFWQGRDSTADEIGTSALLAKELDDSMGGSPVQVRVTQGKEPKHFRMLFKGAMVVHAGGVASGFASASGRLDVSAAALEGAERDVACFHVKGSNALNTYGVQVPAKASSLNSGDCFLVITPTTVYMWIGTKCSSLEMETATKIGESLLTYKGASGRDFVAIQEGEETPEFWDALGGEGPYLEAAESEEVAQAPRMFQISNATGAMTVEEVPNFDQSDLCNDDVMLLDCLNEVYVWVGGGSNAQEQREAMDIAKAYIETATDGRSRDTPIVRVTAGSEPPMFTQHFRGWDADLMSKRNFVDPFEAKVEIVDGADNNNREASLSPEEFKMVFGMTHKEFLGQPKWKQVAAKKKAELF</sequence>
<dbReference type="SMART" id="SM00262">
    <property type="entry name" value="GEL"/>
    <property type="match status" value="6"/>
</dbReference>
<proteinExistence type="inferred from homology"/>
<dbReference type="AlphaFoldDB" id="A0A835YKP2"/>
<dbReference type="EMBL" id="JAFCMP010000550">
    <property type="protein sequence ID" value="KAG5175370.1"/>
    <property type="molecule type" value="Genomic_DNA"/>
</dbReference>
<reference evidence="6" key="1">
    <citation type="submission" date="2021-02" db="EMBL/GenBank/DDBJ databases">
        <title>First Annotated Genome of the Yellow-green Alga Tribonema minus.</title>
        <authorList>
            <person name="Mahan K.M."/>
        </authorList>
    </citation>
    <scope>NUCLEOTIDE SEQUENCE</scope>
    <source>
        <strain evidence="6">UTEX B ZZ1240</strain>
    </source>
</reference>
<evidence type="ECO:0000256" key="4">
    <source>
        <dbReference type="ARBA" id="ARBA00023203"/>
    </source>
</evidence>
<comment type="similarity">
    <text evidence="1">Belongs to the villin/gelsolin family.</text>
</comment>
<dbReference type="InterPro" id="IPR007123">
    <property type="entry name" value="Gelsolin-like_dom"/>
</dbReference>
<dbReference type="InterPro" id="IPR036886">
    <property type="entry name" value="Villin_headpiece_dom_sf"/>
</dbReference>